<keyword evidence="2 12" id="KW-0808">Transferase</keyword>
<dbReference type="SUPFAM" id="SSF50998">
    <property type="entry name" value="Quinoprotein alcohol dehydrogenase-like"/>
    <property type="match status" value="1"/>
</dbReference>
<dbReference type="PANTHER" id="PTHR43289:SF6">
    <property type="entry name" value="SERINE_THREONINE-PROTEIN KINASE NEKL-3"/>
    <property type="match status" value="1"/>
</dbReference>
<keyword evidence="10" id="KW-0812">Transmembrane</keyword>
<keyword evidence="3" id="KW-0677">Repeat</keyword>
<keyword evidence="6 8" id="KW-0067">ATP-binding</keyword>
<dbReference type="PANTHER" id="PTHR43289">
    <property type="entry name" value="MITOGEN-ACTIVATED PROTEIN KINASE KINASE KINASE 20-RELATED"/>
    <property type="match status" value="1"/>
</dbReference>
<feature type="binding site" evidence="8">
    <location>
        <position position="99"/>
    </location>
    <ligand>
        <name>ATP</name>
        <dbReference type="ChEBI" id="CHEBI:30616"/>
    </ligand>
</feature>
<feature type="domain" description="Protein kinase" evidence="11">
    <location>
        <begin position="70"/>
        <end position="337"/>
    </location>
</feature>
<proteinExistence type="predicted"/>
<dbReference type="Pfam" id="PF00069">
    <property type="entry name" value="Pkinase"/>
    <property type="match status" value="1"/>
</dbReference>
<keyword evidence="10" id="KW-1133">Transmembrane helix</keyword>
<feature type="compositionally biased region" description="Low complexity" evidence="9">
    <location>
        <begin position="8"/>
        <end position="19"/>
    </location>
</feature>
<evidence type="ECO:0000256" key="6">
    <source>
        <dbReference type="ARBA" id="ARBA00022840"/>
    </source>
</evidence>
<keyword evidence="5 12" id="KW-0418">Kinase</keyword>
<evidence type="ECO:0000256" key="2">
    <source>
        <dbReference type="ARBA" id="ARBA00022679"/>
    </source>
</evidence>
<dbReference type="PROSITE" id="PS50082">
    <property type="entry name" value="WD_REPEATS_2"/>
    <property type="match status" value="1"/>
</dbReference>
<evidence type="ECO:0000313" key="12">
    <source>
        <dbReference type="EMBL" id="TWU17660.1"/>
    </source>
</evidence>
<evidence type="ECO:0000256" key="5">
    <source>
        <dbReference type="ARBA" id="ARBA00022777"/>
    </source>
</evidence>
<feature type="compositionally biased region" description="Basic residues" evidence="9">
    <location>
        <begin position="1109"/>
        <end position="1119"/>
    </location>
</feature>
<dbReference type="SMART" id="SM00320">
    <property type="entry name" value="WD40"/>
    <property type="match status" value="5"/>
</dbReference>
<evidence type="ECO:0000256" key="8">
    <source>
        <dbReference type="PROSITE-ProRule" id="PRU10141"/>
    </source>
</evidence>
<keyword evidence="1 7" id="KW-0853">WD repeat</keyword>
<keyword evidence="4 8" id="KW-0547">Nucleotide-binding</keyword>
<evidence type="ECO:0000256" key="7">
    <source>
        <dbReference type="PROSITE-ProRule" id="PRU00221"/>
    </source>
</evidence>
<dbReference type="Gene3D" id="1.10.510.10">
    <property type="entry name" value="Transferase(Phosphotransferase) domain 1"/>
    <property type="match status" value="1"/>
</dbReference>
<dbReference type="OrthoDB" id="500858at2"/>
<dbReference type="AlphaFoldDB" id="A0A5C6BZ89"/>
<evidence type="ECO:0000256" key="4">
    <source>
        <dbReference type="ARBA" id="ARBA00022741"/>
    </source>
</evidence>
<evidence type="ECO:0000256" key="3">
    <source>
        <dbReference type="ARBA" id="ARBA00022737"/>
    </source>
</evidence>
<dbReference type="SUPFAM" id="SSF82171">
    <property type="entry name" value="DPP6 N-terminal domain-like"/>
    <property type="match status" value="1"/>
</dbReference>
<dbReference type="InterPro" id="IPR001680">
    <property type="entry name" value="WD40_rpt"/>
</dbReference>
<protein>
    <submittedName>
        <fullName evidence="12">Serine/threonine-protein kinase PknB</fullName>
        <ecNumber evidence="12">2.7.11.1</ecNumber>
    </submittedName>
</protein>
<feature type="compositionally biased region" description="Polar residues" evidence="9">
    <location>
        <begin position="1120"/>
        <end position="1133"/>
    </location>
</feature>
<dbReference type="PROSITE" id="PS50011">
    <property type="entry name" value="PROTEIN_KINASE_DOM"/>
    <property type="match status" value="1"/>
</dbReference>
<name>A0A5C6BZ89_9BACT</name>
<evidence type="ECO:0000256" key="10">
    <source>
        <dbReference type="SAM" id="Phobius"/>
    </source>
</evidence>
<reference evidence="12 13" key="1">
    <citation type="submission" date="2019-02" db="EMBL/GenBank/DDBJ databases">
        <title>Deep-cultivation of Planctomycetes and their phenomic and genomic characterization uncovers novel biology.</title>
        <authorList>
            <person name="Wiegand S."/>
            <person name="Jogler M."/>
            <person name="Boedeker C."/>
            <person name="Pinto D."/>
            <person name="Vollmers J."/>
            <person name="Rivas-Marin E."/>
            <person name="Kohn T."/>
            <person name="Peeters S.H."/>
            <person name="Heuer A."/>
            <person name="Rast P."/>
            <person name="Oberbeckmann S."/>
            <person name="Bunk B."/>
            <person name="Jeske O."/>
            <person name="Meyerdierks A."/>
            <person name="Storesund J.E."/>
            <person name="Kallscheuer N."/>
            <person name="Luecker S."/>
            <person name="Lage O.M."/>
            <person name="Pohl T."/>
            <person name="Merkel B.J."/>
            <person name="Hornburger P."/>
            <person name="Mueller R.-W."/>
            <person name="Bruemmer F."/>
            <person name="Labrenz M."/>
            <person name="Spormann A.M."/>
            <person name="Op Den Camp H."/>
            <person name="Overmann J."/>
            <person name="Amann R."/>
            <person name="Jetten M.S.M."/>
            <person name="Mascher T."/>
            <person name="Medema M.H."/>
            <person name="Devos D.P."/>
            <person name="Kaster A.-K."/>
            <person name="Ovreas L."/>
            <person name="Rohde M."/>
            <person name="Galperin M.Y."/>
            <person name="Jogler C."/>
        </authorList>
    </citation>
    <scope>NUCLEOTIDE SEQUENCE [LARGE SCALE GENOMIC DNA]</scope>
    <source>
        <strain evidence="12 13">Pla52o</strain>
    </source>
</reference>
<dbReference type="InterPro" id="IPR011009">
    <property type="entry name" value="Kinase-like_dom_sf"/>
</dbReference>
<feature type="region of interest" description="Disordered" evidence="9">
    <location>
        <begin position="1109"/>
        <end position="1133"/>
    </location>
</feature>
<dbReference type="GO" id="GO:0004674">
    <property type="term" value="F:protein serine/threonine kinase activity"/>
    <property type="evidence" value="ECO:0007669"/>
    <property type="project" value="UniProtKB-EC"/>
</dbReference>
<gene>
    <name evidence="12" type="primary">pknB_13</name>
    <name evidence="12" type="ORF">Pla52o_48750</name>
</gene>
<keyword evidence="13" id="KW-1185">Reference proteome</keyword>
<dbReference type="RefSeq" id="WP_146596860.1">
    <property type="nucleotide sequence ID" value="NZ_SJPT01000010.1"/>
</dbReference>
<dbReference type="PROSITE" id="PS00678">
    <property type="entry name" value="WD_REPEATS_1"/>
    <property type="match status" value="1"/>
</dbReference>
<comment type="caution">
    <text evidence="12">The sequence shown here is derived from an EMBL/GenBank/DDBJ whole genome shotgun (WGS) entry which is preliminary data.</text>
</comment>
<feature type="transmembrane region" description="Helical" evidence="10">
    <location>
        <begin position="365"/>
        <end position="389"/>
    </location>
</feature>
<dbReference type="InterPro" id="IPR008271">
    <property type="entry name" value="Ser/Thr_kinase_AS"/>
</dbReference>
<dbReference type="CDD" id="cd14014">
    <property type="entry name" value="STKc_PknB_like"/>
    <property type="match status" value="1"/>
</dbReference>
<dbReference type="InterPro" id="IPR019775">
    <property type="entry name" value="WD40_repeat_CS"/>
</dbReference>
<evidence type="ECO:0000256" key="9">
    <source>
        <dbReference type="SAM" id="MobiDB-lite"/>
    </source>
</evidence>
<dbReference type="Proteomes" id="UP000316304">
    <property type="component" value="Unassembled WGS sequence"/>
</dbReference>
<feature type="repeat" description="WD" evidence="7">
    <location>
        <begin position="492"/>
        <end position="519"/>
    </location>
</feature>
<evidence type="ECO:0000256" key="1">
    <source>
        <dbReference type="ARBA" id="ARBA00022574"/>
    </source>
</evidence>
<dbReference type="EC" id="2.7.11.1" evidence="12"/>
<sequence length="1133" mass="124912">MLNQRNLRSPAFPSARPAAEGSPSPDNRSGTSAGESDRSQGSDVLGLEQEPSVSKSPIFEPREQTQVDHFVLTKELGGGAYGRVWLARDLQLQRNVAIKFPRFDLTTNQSSARRFQREAEIAAGLSHPNLIPILEAVLTPEKAYIVSEYCPGPTLTQWMNEQDRLLRVDTAVSIVAQIANGLRAAHERNLMHRDIKPSNVIISDDAMGRPFANLTDFGMARSMNDERDVNETLMGTLIGSAPYMSPEQACGRVEMHGFHSDVFSLGVVLYELLTGVSPFTAATQMQVIQRVMDYDPPPIRKIRPTVSRDLSAVVQRCLEKSPARRYQDAGKLYEDLICVAQRRPTSARPIGVIGRATRWAARNPLVAMFAWIAVFGVLFGIASLSMFALKQRQHAAKSLAHANELRLALDHAEDSRERLYASRYDSDLTMAYLMFNRGQYGEARRLLNRQLPSEGERDLRSIEWDLLDSEVSAKYALWGKHQKRAGRLVGLPDQQTVVSSGDDGKLIFWDIETGTERHRLDGFQGQSTAIAALPNGKLAIPGPEWPLGFRGVIVIDPATGQTEQALQVHPTTISSIRVAGDKLASGCRYHGIKVWSFSKQKAIAIPGRLRNSSIGLSSDGSTLVSGEKEVNSLRFFDTETGILNHEFVLPAPAVLVQCGQQHDWAAYTVQGKQGFGITPMQKSESNGESCWVSANSIPLALAFSQHDTAIAIADSHSGIQWFNRHSADGDGDSIGVWESTAYVSGAGGRVTDVEFLSADDVLTTALDGAVERFSPNRVGHERFVRPATRSECVGSAITSDFRSILVVTDDNVVQVGDLPDQAEAGDPLDSQGNIAVAYRDVWKAKTPIRAIALSPDDKTIVLSDSFGRLIWLRDWRSGEPTVHVTPLPKRGRRDFFAQLRFSPSGRYLAVGGDSDVMLVFDTSNSLDQPAFLRDHDKETHCFAFSSSERELVYCGDGELELLDLESGRSRIWQTTSEQASCVEFAPDAKRIVVGWQDGSLSVFDLETTQLESVMQGGASTGDYAMRPSAIRFLSNDRLLMMTHGGTLLFCDLDKRLQLGTFTVWKSVNYQSHCDAIRLSDDATQLIVSCNASGDSRVCRWQISNHRHHKESGNYAKHKTSSVAPPTQWSMEAR</sequence>
<dbReference type="Gene3D" id="2.130.10.10">
    <property type="entry name" value="YVTN repeat-like/Quinoprotein amine dehydrogenase"/>
    <property type="match status" value="2"/>
</dbReference>
<feature type="compositionally biased region" description="Polar residues" evidence="9">
    <location>
        <begin position="24"/>
        <end position="34"/>
    </location>
</feature>
<organism evidence="12 13">
    <name type="scientific">Novipirellula galeiformis</name>
    <dbReference type="NCBI Taxonomy" id="2528004"/>
    <lineage>
        <taxon>Bacteria</taxon>
        <taxon>Pseudomonadati</taxon>
        <taxon>Planctomycetota</taxon>
        <taxon>Planctomycetia</taxon>
        <taxon>Pirellulales</taxon>
        <taxon>Pirellulaceae</taxon>
        <taxon>Novipirellula</taxon>
    </lineage>
</organism>
<dbReference type="InterPro" id="IPR011047">
    <property type="entry name" value="Quinoprotein_ADH-like_sf"/>
</dbReference>
<dbReference type="PROSITE" id="PS00107">
    <property type="entry name" value="PROTEIN_KINASE_ATP"/>
    <property type="match status" value="1"/>
</dbReference>
<evidence type="ECO:0000259" key="11">
    <source>
        <dbReference type="PROSITE" id="PS50011"/>
    </source>
</evidence>
<dbReference type="InterPro" id="IPR000719">
    <property type="entry name" value="Prot_kinase_dom"/>
</dbReference>
<feature type="region of interest" description="Disordered" evidence="9">
    <location>
        <begin position="1"/>
        <end position="60"/>
    </location>
</feature>
<keyword evidence="10" id="KW-0472">Membrane</keyword>
<dbReference type="InterPro" id="IPR015943">
    <property type="entry name" value="WD40/YVTN_repeat-like_dom_sf"/>
</dbReference>
<dbReference type="InterPro" id="IPR017441">
    <property type="entry name" value="Protein_kinase_ATP_BS"/>
</dbReference>
<dbReference type="SMART" id="SM00220">
    <property type="entry name" value="S_TKc"/>
    <property type="match status" value="1"/>
</dbReference>
<dbReference type="GO" id="GO:0005524">
    <property type="term" value="F:ATP binding"/>
    <property type="evidence" value="ECO:0007669"/>
    <property type="project" value="UniProtKB-UniRule"/>
</dbReference>
<dbReference type="SUPFAM" id="SSF56112">
    <property type="entry name" value="Protein kinase-like (PK-like)"/>
    <property type="match status" value="1"/>
</dbReference>
<dbReference type="PROSITE" id="PS00108">
    <property type="entry name" value="PROTEIN_KINASE_ST"/>
    <property type="match status" value="1"/>
</dbReference>
<dbReference type="EMBL" id="SJPT01000010">
    <property type="protein sequence ID" value="TWU17660.1"/>
    <property type="molecule type" value="Genomic_DNA"/>
</dbReference>
<accession>A0A5C6BZ89</accession>
<evidence type="ECO:0000313" key="13">
    <source>
        <dbReference type="Proteomes" id="UP000316304"/>
    </source>
</evidence>